<dbReference type="GO" id="GO:0005886">
    <property type="term" value="C:plasma membrane"/>
    <property type="evidence" value="ECO:0007669"/>
    <property type="project" value="TreeGrafter"/>
</dbReference>
<dbReference type="PROSITE" id="PS50887">
    <property type="entry name" value="GGDEF"/>
    <property type="match status" value="1"/>
</dbReference>
<feature type="transmembrane region" description="Helical" evidence="4">
    <location>
        <begin position="198"/>
        <end position="216"/>
    </location>
</feature>
<dbReference type="InterPro" id="IPR050469">
    <property type="entry name" value="Diguanylate_Cyclase"/>
</dbReference>
<dbReference type="Gene3D" id="3.30.70.270">
    <property type="match status" value="1"/>
</dbReference>
<dbReference type="CDD" id="cd01949">
    <property type="entry name" value="GGDEF"/>
    <property type="match status" value="1"/>
</dbReference>
<evidence type="ECO:0000256" key="4">
    <source>
        <dbReference type="SAM" id="Phobius"/>
    </source>
</evidence>
<dbReference type="InterPro" id="IPR043128">
    <property type="entry name" value="Rev_trsase/Diguanyl_cyclase"/>
</dbReference>
<feature type="domain" description="GGDEF" evidence="5">
    <location>
        <begin position="258"/>
        <end position="390"/>
    </location>
</feature>
<dbReference type="GO" id="GO:0052621">
    <property type="term" value="F:diguanylate cyclase activity"/>
    <property type="evidence" value="ECO:0007669"/>
    <property type="project" value="UniProtKB-EC"/>
</dbReference>
<feature type="transmembrane region" description="Helical" evidence="4">
    <location>
        <begin position="157"/>
        <end position="178"/>
    </location>
</feature>
<comment type="caution">
    <text evidence="6">The sequence shown here is derived from an EMBL/GenBank/DDBJ whole genome shotgun (WGS) entry which is preliminary data.</text>
</comment>
<proteinExistence type="predicted"/>
<reference evidence="7" key="1">
    <citation type="journal article" date="2018" name="Front. Microbiol.">
        <title>Genome-Based Analysis Reveals the Taxonomy and Diversity of the Family Idiomarinaceae.</title>
        <authorList>
            <person name="Liu Y."/>
            <person name="Lai Q."/>
            <person name="Shao Z."/>
        </authorList>
    </citation>
    <scope>NUCLEOTIDE SEQUENCE [LARGE SCALE GENOMIC DNA]</scope>
    <source>
        <strain evidence="7">KYW314</strain>
    </source>
</reference>
<dbReference type="GO" id="GO:0043709">
    <property type="term" value="P:cell adhesion involved in single-species biofilm formation"/>
    <property type="evidence" value="ECO:0007669"/>
    <property type="project" value="TreeGrafter"/>
</dbReference>
<feature type="transmembrane region" description="Helical" evidence="4">
    <location>
        <begin position="96"/>
        <end position="116"/>
    </location>
</feature>
<evidence type="ECO:0000259" key="5">
    <source>
        <dbReference type="PROSITE" id="PS50887"/>
    </source>
</evidence>
<name>A0A7Z6ZT52_9GAMM</name>
<protein>
    <recommendedName>
        <fullName evidence="2">diguanylate cyclase</fullName>
        <ecNumber evidence="2">2.7.7.65</ecNumber>
    </recommendedName>
</protein>
<keyword evidence="4" id="KW-0472">Membrane</keyword>
<dbReference type="NCBIfam" id="TIGR00254">
    <property type="entry name" value="GGDEF"/>
    <property type="match status" value="1"/>
</dbReference>
<evidence type="ECO:0000313" key="6">
    <source>
        <dbReference type="EMBL" id="RUO40903.1"/>
    </source>
</evidence>
<feature type="transmembrane region" description="Helical" evidence="4">
    <location>
        <begin position="41"/>
        <end position="62"/>
    </location>
</feature>
<dbReference type="InterPro" id="IPR000160">
    <property type="entry name" value="GGDEF_dom"/>
</dbReference>
<gene>
    <name evidence="6" type="ORF">CWE22_01520</name>
</gene>
<dbReference type="RefSeq" id="WP_169929638.1">
    <property type="nucleotide sequence ID" value="NZ_PIPR01000001.1"/>
</dbReference>
<keyword evidence="4" id="KW-1133">Transmembrane helix</keyword>
<dbReference type="PANTHER" id="PTHR45138:SF9">
    <property type="entry name" value="DIGUANYLATE CYCLASE DGCM-RELATED"/>
    <property type="match status" value="1"/>
</dbReference>
<evidence type="ECO:0000256" key="3">
    <source>
        <dbReference type="ARBA" id="ARBA00034247"/>
    </source>
</evidence>
<dbReference type="SUPFAM" id="SSF55073">
    <property type="entry name" value="Nucleotide cyclase"/>
    <property type="match status" value="1"/>
</dbReference>
<dbReference type="AlphaFoldDB" id="A0A7Z6ZT52"/>
<dbReference type="EMBL" id="PIPR01000001">
    <property type="protein sequence ID" value="RUO40903.1"/>
    <property type="molecule type" value="Genomic_DNA"/>
</dbReference>
<dbReference type="GO" id="GO:1902201">
    <property type="term" value="P:negative regulation of bacterial-type flagellum-dependent cell motility"/>
    <property type="evidence" value="ECO:0007669"/>
    <property type="project" value="TreeGrafter"/>
</dbReference>
<dbReference type="Pfam" id="PF00990">
    <property type="entry name" value="GGDEF"/>
    <property type="match status" value="1"/>
</dbReference>
<sequence length="395" mass="44691">MVEFRLDIMTLLVLLILGYLMLAILLMLHESPVTSKRAVRVWTVAQSLKALGAFGVLVAFTLENTPIRIGFNLFLIFGFALEFAAYQVYTKHQRPYLVPLCLGALASLVFLAGSFFESPWQGQYWAATAALSFGVMSAGAAYVLFRWSTEQTHRSAYVAILIAVNFMNFVISAIRAWYAVIIDGHNFVTPVLTNELMFLWNYVLLLLNGIGFILLLKEQSDRLMADLTIRDPLTGLFNRRHFDTELKLEISRFERGQSSFALAMIDLDHFKQINDMHGHQTGDWILTEFGQFMQKQCRDIDVFARIGGEEFALILPNASMAQAKEKLESLQHQLTNQEFIHRGKRIHITFSAGVTDSSCSHEFDGLMMQADDALYEAKANGRDSVCGWRFQARTG</sequence>
<feature type="transmembrane region" description="Helical" evidence="4">
    <location>
        <begin position="68"/>
        <end position="89"/>
    </location>
</feature>
<comment type="catalytic activity">
    <reaction evidence="3">
        <text>2 GTP = 3',3'-c-di-GMP + 2 diphosphate</text>
        <dbReference type="Rhea" id="RHEA:24898"/>
        <dbReference type="ChEBI" id="CHEBI:33019"/>
        <dbReference type="ChEBI" id="CHEBI:37565"/>
        <dbReference type="ChEBI" id="CHEBI:58805"/>
        <dbReference type="EC" id="2.7.7.65"/>
    </reaction>
</comment>
<feature type="transmembrane region" description="Helical" evidence="4">
    <location>
        <begin position="122"/>
        <end position="145"/>
    </location>
</feature>
<evidence type="ECO:0000256" key="1">
    <source>
        <dbReference type="ARBA" id="ARBA00001946"/>
    </source>
</evidence>
<dbReference type="SMART" id="SM00267">
    <property type="entry name" value="GGDEF"/>
    <property type="match status" value="1"/>
</dbReference>
<accession>A0A7Z6ZT52</accession>
<evidence type="ECO:0000313" key="7">
    <source>
        <dbReference type="Proteomes" id="UP000287766"/>
    </source>
</evidence>
<dbReference type="PANTHER" id="PTHR45138">
    <property type="entry name" value="REGULATORY COMPONENTS OF SENSORY TRANSDUCTION SYSTEM"/>
    <property type="match status" value="1"/>
</dbReference>
<dbReference type="InterPro" id="IPR029787">
    <property type="entry name" value="Nucleotide_cyclase"/>
</dbReference>
<feature type="transmembrane region" description="Helical" evidence="4">
    <location>
        <begin position="6"/>
        <end position="29"/>
    </location>
</feature>
<dbReference type="EC" id="2.7.7.65" evidence="2"/>
<keyword evidence="4" id="KW-0812">Transmembrane</keyword>
<keyword evidence="7" id="KW-1185">Reference proteome</keyword>
<comment type="cofactor">
    <cofactor evidence="1">
        <name>Mg(2+)</name>
        <dbReference type="ChEBI" id="CHEBI:18420"/>
    </cofactor>
</comment>
<dbReference type="Proteomes" id="UP000287766">
    <property type="component" value="Unassembled WGS sequence"/>
</dbReference>
<evidence type="ECO:0000256" key="2">
    <source>
        <dbReference type="ARBA" id="ARBA00012528"/>
    </source>
</evidence>
<organism evidence="6 7">
    <name type="scientific">Pseudidiomarina aestuarii</name>
    <dbReference type="NCBI Taxonomy" id="624146"/>
    <lineage>
        <taxon>Bacteria</taxon>
        <taxon>Pseudomonadati</taxon>
        <taxon>Pseudomonadota</taxon>
        <taxon>Gammaproteobacteria</taxon>
        <taxon>Alteromonadales</taxon>
        <taxon>Idiomarinaceae</taxon>
        <taxon>Pseudidiomarina</taxon>
    </lineage>
</organism>
<dbReference type="FunFam" id="3.30.70.270:FF:000001">
    <property type="entry name" value="Diguanylate cyclase domain protein"/>
    <property type="match status" value="1"/>
</dbReference>